<evidence type="ECO:0000313" key="13">
    <source>
        <dbReference type="Proteomes" id="UP000510869"/>
    </source>
</evidence>
<dbReference type="SMART" id="SM00091">
    <property type="entry name" value="PAS"/>
    <property type="match status" value="2"/>
</dbReference>
<dbReference type="PANTHER" id="PTHR43711">
    <property type="entry name" value="TWO-COMPONENT HISTIDINE KINASE"/>
    <property type="match status" value="1"/>
</dbReference>
<dbReference type="Pfam" id="PF02518">
    <property type="entry name" value="HATPase_c"/>
    <property type="match status" value="1"/>
</dbReference>
<dbReference type="SUPFAM" id="SSF47384">
    <property type="entry name" value="Homodimeric domain of signal transducing histidine kinase"/>
    <property type="match status" value="1"/>
</dbReference>
<dbReference type="SMART" id="SM00387">
    <property type="entry name" value="HATPase_c"/>
    <property type="match status" value="1"/>
</dbReference>
<reference evidence="12 13" key="1">
    <citation type="submission" date="2020-07" db="EMBL/GenBank/DDBJ databases">
        <title>Natrinema (YPL30) sp. nov. and Haloterrigena xxxxxx (YPL8) sp. nov., isolated from a salt mine.</title>
        <authorList>
            <person name="Cui H."/>
        </authorList>
    </citation>
    <scope>NUCLEOTIDE SEQUENCE [LARGE SCALE GENOMIC DNA]</scope>
    <source>
        <strain evidence="12 13">YPL13</strain>
    </source>
</reference>
<feature type="domain" description="PAS" evidence="10">
    <location>
        <begin position="349"/>
        <end position="419"/>
    </location>
</feature>
<dbReference type="InterPro" id="IPR013656">
    <property type="entry name" value="PAS_4"/>
</dbReference>
<feature type="transmembrane region" description="Helical" evidence="8">
    <location>
        <begin position="104"/>
        <end position="125"/>
    </location>
</feature>
<evidence type="ECO:0000313" key="12">
    <source>
        <dbReference type="EMBL" id="QLK27377.1"/>
    </source>
</evidence>
<dbReference type="Gene3D" id="3.30.565.10">
    <property type="entry name" value="Histidine kinase-like ATPase, C-terminal domain"/>
    <property type="match status" value="1"/>
</dbReference>
<dbReference type="CDD" id="cd00075">
    <property type="entry name" value="HATPase"/>
    <property type="match status" value="1"/>
</dbReference>
<keyword evidence="4" id="KW-0808">Transferase</keyword>
<gene>
    <name evidence="12" type="ORF">HYG81_07195</name>
</gene>
<keyword evidence="5" id="KW-0418">Kinase</keyword>
<dbReference type="Pfam" id="PF16927">
    <property type="entry name" value="HisKA_7TM"/>
    <property type="match status" value="1"/>
</dbReference>
<evidence type="ECO:0000256" key="8">
    <source>
        <dbReference type="SAM" id="Phobius"/>
    </source>
</evidence>
<dbReference type="InterPro" id="IPR003661">
    <property type="entry name" value="HisK_dim/P_dom"/>
</dbReference>
<dbReference type="Pfam" id="PF00512">
    <property type="entry name" value="HisKA"/>
    <property type="match status" value="1"/>
</dbReference>
<dbReference type="Pfam" id="PF08447">
    <property type="entry name" value="PAS_3"/>
    <property type="match status" value="1"/>
</dbReference>
<dbReference type="GO" id="GO:0000155">
    <property type="term" value="F:phosphorelay sensor kinase activity"/>
    <property type="evidence" value="ECO:0007669"/>
    <property type="project" value="InterPro"/>
</dbReference>
<feature type="transmembrane region" description="Helical" evidence="8">
    <location>
        <begin position="188"/>
        <end position="210"/>
    </location>
</feature>
<dbReference type="InterPro" id="IPR013655">
    <property type="entry name" value="PAS_fold_3"/>
</dbReference>
<dbReference type="PANTHER" id="PTHR43711:SF1">
    <property type="entry name" value="HISTIDINE KINASE 1"/>
    <property type="match status" value="1"/>
</dbReference>
<keyword evidence="3" id="KW-0597">Phosphoprotein</keyword>
<sequence length="704" mass="77817">MAWQYTTQLLPFIGVLFSAMLISAALAVYTVVERTDALDEPSVRAFVGLNVGCALWSGAYALQLLSVDVQTKRVWLGVAFVGAVLVSLSCFSFAVAYSGNEEWLSWRTLCILAVEPIVAFVLYATQYRHLYEQPLETVVAGDLVVLDRTFGPMAIIHVLFLYSLLVVGAGFLLKTVYESQHVYREQALAVLFAILVPLVANIVWFLGLGPTGDLDLTPIAFTVSGLAFAVAIYRHHLLDIAPIARTAVVEDMRDGFLVIDETNRIRDANAAVRHSVSSGGSTPLVGRNVTEVFPEIAQIVSNEASTGQTEIVVDADDGRRFFDVQVQRLSNADGIRLLLLRDVTQQHAVEQRYQSFIENSSDLITMVDDRGIIRYQSPSSRSVLGIEPSTMVGQSAFEFVHPDDRERLLEQFQTGLDESIVVDRAEYRLRTADGEWRDVETIGSNLLDDPFVEGVVLNTRDSTERKKREREIRRANEQLEQFASVVSHDLRNPLNVAQGYLEIARESVDCASHDDIAIAHDRMETIIEEVLLLAREGRPIGDTERIDLERLVDRAWANVDTAAATLSVSSDRAIVADGDRLLHLFENLFRNAVEHGGSAVNVRVSTTPDGFFVEDDGPGIPADEREAVLEYGHTTAASGSGLGLAIVRQIVDGHGWEIRVTESADGGARFEFDTDGASRSAAAERETIDEERGGDDRRRPRERR</sequence>
<feature type="transmembrane region" description="Helical" evidence="8">
    <location>
        <begin position="12"/>
        <end position="31"/>
    </location>
</feature>
<dbReference type="AlphaFoldDB" id="A0A7D6CQB6"/>
<dbReference type="InterPro" id="IPR036097">
    <property type="entry name" value="HisK_dim/P_sf"/>
</dbReference>
<evidence type="ECO:0000256" key="5">
    <source>
        <dbReference type="ARBA" id="ARBA00022777"/>
    </source>
</evidence>
<evidence type="ECO:0000256" key="3">
    <source>
        <dbReference type="ARBA" id="ARBA00022553"/>
    </source>
</evidence>
<dbReference type="InterPro" id="IPR031621">
    <property type="entry name" value="HisKA_7TM"/>
</dbReference>
<protein>
    <recommendedName>
        <fullName evidence="2">histidine kinase</fullName>
        <ecNumber evidence="2">2.7.13.3</ecNumber>
    </recommendedName>
</protein>
<dbReference type="PRINTS" id="PR00344">
    <property type="entry name" value="BCTRLSENSOR"/>
</dbReference>
<dbReference type="Gene3D" id="1.10.287.130">
    <property type="match status" value="1"/>
</dbReference>
<evidence type="ECO:0000256" key="1">
    <source>
        <dbReference type="ARBA" id="ARBA00000085"/>
    </source>
</evidence>
<dbReference type="KEGG" id="nay:HYG81_07195"/>
<dbReference type="InterPro" id="IPR050736">
    <property type="entry name" value="Sensor_HK_Regulatory"/>
</dbReference>
<feature type="transmembrane region" description="Helical" evidence="8">
    <location>
        <begin position="154"/>
        <end position="176"/>
    </location>
</feature>
<dbReference type="InterPro" id="IPR036890">
    <property type="entry name" value="HATPase_C_sf"/>
</dbReference>
<dbReference type="PROSITE" id="PS50112">
    <property type="entry name" value="PAS"/>
    <property type="match status" value="1"/>
</dbReference>
<accession>A0A7D6CQB6</accession>
<evidence type="ECO:0000259" key="9">
    <source>
        <dbReference type="PROSITE" id="PS50109"/>
    </source>
</evidence>
<keyword evidence="13" id="KW-1185">Reference proteome</keyword>
<organism evidence="12 13">
    <name type="scientific">Natrinema zhouii</name>
    <dbReference type="NCBI Taxonomy" id="1710539"/>
    <lineage>
        <taxon>Archaea</taxon>
        <taxon>Methanobacteriati</taxon>
        <taxon>Methanobacteriota</taxon>
        <taxon>Stenosarchaea group</taxon>
        <taxon>Halobacteria</taxon>
        <taxon>Halobacteriales</taxon>
        <taxon>Natrialbaceae</taxon>
        <taxon>Natrinema</taxon>
    </lineage>
</organism>
<name>A0A7D6CQB6_9EURY</name>
<dbReference type="PROSITE" id="PS50113">
    <property type="entry name" value="PAC"/>
    <property type="match status" value="1"/>
</dbReference>
<dbReference type="InterPro" id="IPR000014">
    <property type="entry name" value="PAS"/>
</dbReference>
<dbReference type="PROSITE" id="PS50109">
    <property type="entry name" value="HIS_KIN"/>
    <property type="match status" value="1"/>
</dbReference>
<dbReference type="InterPro" id="IPR000700">
    <property type="entry name" value="PAS-assoc_C"/>
</dbReference>
<feature type="transmembrane region" description="Helical" evidence="8">
    <location>
        <begin position="43"/>
        <end position="62"/>
    </location>
</feature>
<dbReference type="EC" id="2.7.13.3" evidence="2"/>
<dbReference type="SUPFAM" id="SSF55874">
    <property type="entry name" value="ATPase domain of HSP90 chaperone/DNA topoisomerase II/histidine kinase"/>
    <property type="match status" value="1"/>
</dbReference>
<feature type="compositionally biased region" description="Basic and acidic residues" evidence="7">
    <location>
        <begin position="682"/>
        <end position="704"/>
    </location>
</feature>
<evidence type="ECO:0000259" key="11">
    <source>
        <dbReference type="PROSITE" id="PS50113"/>
    </source>
</evidence>
<dbReference type="SUPFAM" id="SSF55785">
    <property type="entry name" value="PYP-like sensor domain (PAS domain)"/>
    <property type="match status" value="2"/>
</dbReference>
<dbReference type="InterPro" id="IPR004358">
    <property type="entry name" value="Sig_transdc_His_kin-like_C"/>
</dbReference>
<feature type="region of interest" description="Disordered" evidence="7">
    <location>
        <begin position="667"/>
        <end position="704"/>
    </location>
</feature>
<proteinExistence type="predicted"/>
<keyword evidence="8" id="KW-1133">Transmembrane helix</keyword>
<dbReference type="Gene3D" id="3.30.450.20">
    <property type="entry name" value="PAS domain"/>
    <property type="match status" value="2"/>
</dbReference>
<evidence type="ECO:0000256" key="4">
    <source>
        <dbReference type="ARBA" id="ARBA00022679"/>
    </source>
</evidence>
<feature type="transmembrane region" description="Helical" evidence="8">
    <location>
        <begin position="74"/>
        <end position="97"/>
    </location>
</feature>
<evidence type="ECO:0000259" key="10">
    <source>
        <dbReference type="PROSITE" id="PS50112"/>
    </source>
</evidence>
<dbReference type="InterPro" id="IPR003594">
    <property type="entry name" value="HATPase_dom"/>
</dbReference>
<evidence type="ECO:0000256" key="2">
    <source>
        <dbReference type="ARBA" id="ARBA00012438"/>
    </source>
</evidence>
<dbReference type="NCBIfam" id="TIGR00229">
    <property type="entry name" value="sensory_box"/>
    <property type="match status" value="1"/>
</dbReference>
<dbReference type="Proteomes" id="UP000510869">
    <property type="component" value="Chromosome"/>
</dbReference>
<dbReference type="CDD" id="cd00082">
    <property type="entry name" value="HisKA"/>
    <property type="match status" value="1"/>
</dbReference>
<dbReference type="CDD" id="cd00130">
    <property type="entry name" value="PAS"/>
    <property type="match status" value="1"/>
</dbReference>
<feature type="domain" description="PAC" evidence="11">
    <location>
        <begin position="423"/>
        <end position="474"/>
    </location>
</feature>
<dbReference type="Pfam" id="PF08448">
    <property type="entry name" value="PAS_4"/>
    <property type="match status" value="1"/>
</dbReference>
<dbReference type="OrthoDB" id="8127at2157"/>
<dbReference type="SMART" id="SM00388">
    <property type="entry name" value="HisKA"/>
    <property type="match status" value="1"/>
</dbReference>
<dbReference type="InterPro" id="IPR005467">
    <property type="entry name" value="His_kinase_dom"/>
</dbReference>
<keyword evidence="8" id="KW-0812">Transmembrane</keyword>
<keyword evidence="6" id="KW-0902">Two-component regulatory system</keyword>
<evidence type="ECO:0000256" key="6">
    <source>
        <dbReference type="ARBA" id="ARBA00023012"/>
    </source>
</evidence>
<comment type="catalytic activity">
    <reaction evidence="1">
        <text>ATP + protein L-histidine = ADP + protein N-phospho-L-histidine.</text>
        <dbReference type="EC" id="2.7.13.3"/>
    </reaction>
</comment>
<feature type="domain" description="Histidine kinase" evidence="9">
    <location>
        <begin position="485"/>
        <end position="678"/>
    </location>
</feature>
<keyword evidence="8" id="KW-0472">Membrane</keyword>
<dbReference type="EMBL" id="CP059154">
    <property type="protein sequence ID" value="QLK27377.1"/>
    <property type="molecule type" value="Genomic_DNA"/>
</dbReference>
<evidence type="ECO:0000256" key="7">
    <source>
        <dbReference type="SAM" id="MobiDB-lite"/>
    </source>
</evidence>
<dbReference type="InterPro" id="IPR035965">
    <property type="entry name" value="PAS-like_dom_sf"/>
</dbReference>